<sequence>MIHHIFNFMNSFVVFLLVLLSYSHNVVPVKSFRTIPKSDVDLIEFALNLEYLEAEFFLYGALGYGLDKFAPKLTQGGPSPFGGKIAYLSPLIKDVTLQFALQEVGHLRAIKNTVKGFPRPLLNLSSETFGQIIDSAFGKKLYPSFDPYSNDINYLIASYAIPYVGLNGYVGANPLLKSPLAKGLIAGLLGVESGQDAVIRALLYERKDEIVKPYKWNVAEFTNHISQLRNTLGKGGIKDEGLVVPKELGAEGNVTGNILAGNIFSYSYARSPQEILRIVYGTSNERTPGGFYPQGGRGTIAKSFL</sequence>
<reference evidence="2 3" key="1">
    <citation type="submission" date="2019-01" db="EMBL/GenBank/DDBJ databases">
        <title>Sequencing of cultivated peanut Arachis hypogaea provides insights into genome evolution and oil improvement.</title>
        <authorList>
            <person name="Chen X."/>
        </authorList>
    </citation>
    <scope>NUCLEOTIDE SEQUENCE [LARGE SCALE GENOMIC DNA]</scope>
    <source>
        <strain evidence="3">cv. Fuhuasheng</strain>
        <tissue evidence="2">Leaves</tissue>
    </source>
</reference>
<feature type="chain" id="PRO_5019503091" description="Desiccation-related protein PCC13-62" evidence="1">
    <location>
        <begin position="29"/>
        <end position="305"/>
    </location>
</feature>
<dbReference type="PANTHER" id="PTHR31694">
    <property type="entry name" value="DESICCATION-LIKE PROTEIN"/>
    <property type="match status" value="1"/>
</dbReference>
<evidence type="ECO:0000313" key="2">
    <source>
        <dbReference type="EMBL" id="RYQ79325.1"/>
    </source>
</evidence>
<dbReference type="OrthoDB" id="1001765at2759"/>
<dbReference type="AlphaFoldDB" id="A0A444WP90"/>
<proteinExistence type="predicted"/>
<keyword evidence="3" id="KW-1185">Reference proteome</keyword>
<keyword evidence="1" id="KW-0732">Signal</keyword>
<organism evidence="2 3">
    <name type="scientific">Arachis hypogaea</name>
    <name type="common">Peanut</name>
    <dbReference type="NCBI Taxonomy" id="3818"/>
    <lineage>
        <taxon>Eukaryota</taxon>
        <taxon>Viridiplantae</taxon>
        <taxon>Streptophyta</taxon>
        <taxon>Embryophyta</taxon>
        <taxon>Tracheophyta</taxon>
        <taxon>Spermatophyta</taxon>
        <taxon>Magnoliopsida</taxon>
        <taxon>eudicotyledons</taxon>
        <taxon>Gunneridae</taxon>
        <taxon>Pentapetalae</taxon>
        <taxon>rosids</taxon>
        <taxon>fabids</taxon>
        <taxon>Fabales</taxon>
        <taxon>Fabaceae</taxon>
        <taxon>Papilionoideae</taxon>
        <taxon>50 kb inversion clade</taxon>
        <taxon>dalbergioids sensu lato</taxon>
        <taxon>Dalbergieae</taxon>
        <taxon>Pterocarpus clade</taxon>
        <taxon>Arachis</taxon>
    </lineage>
</organism>
<name>A0A444WP90_ARAHY</name>
<dbReference type="Pfam" id="PF13668">
    <property type="entry name" value="Ferritin_2"/>
    <property type="match status" value="1"/>
</dbReference>
<gene>
    <name evidence="2" type="ORF">Ahy_Scaffold6g108052</name>
</gene>
<feature type="signal peptide" evidence="1">
    <location>
        <begin position="1"/>
        <end position="28"/>
    </location>
</feature>
<dbReference type="Proteomes" id="UP000289738">
    <property type="component" value="Unassembled WGS sequence"/>
</dbReference>
<comment type="caution">
    <text evidence="2">The sequence shown here is derived from an EMBL/GenBank/DDBJ whole genome shotgun (WGS) entry which is preliminary data.</text>
</comment>
<evidence type="ECO:0008006" key="4">
    <source>
        <dbReference type="Google" id="ProtNLM"/>
    </source>
</evidence>
<dbReference type="InterPro" id="IPR052965">
    <property type="entry name" value="Pigment-catalase-like"/>
</dbReference>
<protein>
    <recommendedName>
        <fullName evidence="4">Desiccation-related protein PCC13-62</fullName>
    </recommendedName>
</protein>
<dbReference type="PANTHER" id="PTHR31694:SF12">
    <property type="entry name" value="DESICCATION-LIKE PROTEIN"/>
    <property type="match status" value="1"/>
</dbReference>
<dbReference type="EMBL" id="SDMP01000026">
    <property type="protein sequence ID" value="RYQ79325.1"/>
    <property type="molecule type" value="Genomic_DNA"/>
</dbReference>
<evidence type="ECO:0000256" key="1">
    <source>
        <dbReference type="SAM" id="SignalP"/>
    </source>
</evidence>
<accession>A0A444WP90</accession>
<dbReference type="STRING" id="3818.A0A444WP90"/>
<evidence type="ECO:0000313" key="3">
    <source>
        <dbReference type="Proteomes" id="UP000289738"/>
    </source>
</evidence>